<dbReference type="InterPro" id="IPR002110">
    <property type="entry name" value="Ankyrin_rpt"/>
</dbReference>
<organism evidence="1">
    <name type="scientific">Amphimedon queenslandica</name>
    <name type="common">Sponge</name>
    <dbReference type="NCBI Taxonomy" id="400682"/>
    <lineage>
        <taxon>Eukaryota</taxon>
        <taxon>Metazoa</taxon>
        <taxon>Porifera</taxon>
        <taxon>Demospongiae</taxon>
        <taxon>Heteroscleromorpha</taxon>
        <taxon>Haplosclerida</taxon>
        <taxon>Niphatidae</taxon>
        <taxon>Amphimedon</taxon>
    </lineage>
</organism>
<evidence type="ECO:0000313" key="1">
    <source>
        <dbReference type="EnsemblMetazoa" id="Aqu2.1.37647_001"/>
    </source>
</evidence>
<dbReference type="SUPFAM" id="SSF48403">
    <property type="entry name" value="Ankyrin repeat"/>
    <property type="match status" value="1"/>
</dbReference>
<proteinExistence type="predicted"/>
<dbReference type="Pfam" id="PF12796">
    <property type="entry name" value="Ank_2"/>
    <property type="match status" value="1"/>
</dbReference>
<protein>
    <submittedName>
        <fullName evidence="1">Uncharacterized protein</fullName>
    </submittedName>
</protein>
<dbReference type="Gene3D" id="1.25.40.20">
    <property type="entry name" value="Ankyrin repeat-containing domain"/>
    <property type="match status" value="1"/>
</dbReference>
<dbReference type="AlphaFoldDB" id="A0A1X7VDQ8"/>
<dbReference type="EnsemblMetazoa" id="Aqu2.1.37647_001">
    <property type="protein sequence ID" value="Aqu2.1.37647_001"/>
    <property type="gene ID" value="Aqu2.1.37647"/>
</dbReference>
<accession>A0A1X7VDQ8</accession>
<dbReference type="InterPro" id="IPR036770">
    <property type="entry name" value="Ankyrin_rpt-contain_sf"/>
</dbReference>
<name>A0A1X7VDQ8_AMPQE</name>
<dbReference type="InParanoid" id="A0A1X7VDQ8"/>
<reference evidence="1" key="1">
    <citation type="submission" date="2017-05" db="UniProtKB">
        <authorList>
            <consortium name="EnsemblMetazoa"/>
        </authorList>
    </citation>
    <scope>IDENTIFICATION</scope>
</reference>
<sequence length="64" mass="7057">GVTVLHRAAGHIDSIKYLINECHCDPMATTKDGETILHRAAGHIDIVKYLINECHCDPMATTKN</sequence>